<evidence type="ECO:0000256" key="1">
    <source>
        <dbReference type="SAM" id="MobiDB-lite"/>
    </source>
</evidence>
<organism evidence="2 3">
    <name type="scientific">Dovyalis caffra</name>
    <dbReference type="NCBI Taxonomy" id="77055"/>
    <lineage>
        <taxon>Eukaryota</taxon>
        <taxon>Viridiplantae</taxon>
        <taxon>Streptophyta</taxon>
        <taxon>Embryophyta</taxon>
        <taxon>Tracheophyta</taxon>
        <taxon>Spermatophyta</taxon>
        <taxon>Magnoliopsida</taxon>
        <taxon>eudicotyledons</taxon>
        <taxon>Gunneridae</taxon>
        <taxon>Pentapetalae</taxon>
        <taxon>rosids</taxon>
        <taxon>fabids</taxon>
        <taxon>Malpighiales</taxon>
        <taxon>Salicaceae</taxon>
        <taxon>Flacourtieae</taxon>
        <taxon>Dovyalis</taxon>
    </lineage>
</organism>
<feature type="region of interest" description="Disordered" evidence="1">
    <location>
        <begin position="1"/>
        <end position="52"/>
    </location>
</feature>
<dbReference type="Proteomes" id="UP001314170">
    <property type="component" value="Unassembled WGS sequence"/>
</dbReference>
<protein>
    <submittedName>
        <fullName evidence="2">Uncharacterized protein</fullName>
    </submittedName>
</protein>
<proteinExistence type="predicted"/>
<sequence length="52" mass="6050">MESELRGGQSGEGKTRKKWLSEEELKNGPNTRDQLVTEDTLKDRSHNFRSSW</sequence>
<dbReference type="EMBL" id="CAWUPB010000950">
    <property type="protein sequence ID" value="CAK7334405.1"/>
    <property type="molecule type" value="Genomic_DNA"/>
</dbReference>
<evidence type="ECO:0000313" key="3">
    <source>
        <dbReference type="Proteomes" id="UP001314170"/>
    </source>
</evidence>
<comment type="caution">
    <text evidence="2">The sequence shown here is derived from an EMBL/GenBank/DDBJ whole genome shotgun (WGS) entry which is preliminary data.</text>
</comment>
<name>A0AAV1RDR2_9ROSI</name>
<evidence type="ECO:0000313" key="2">
    <source>
        <dbReference type="EMBL" id="CAK7334405.1"/>
    </source>
</evidence>
<accession>A0AAV1RDR2</accession>
<dbReference type="AlphaFoldDB" id="A0AAV1RDR2"/>
<reference evidence="2 3" key="1">
    <citation type="submission" date="2024-01" db="EMBL/GenBank/DDBJ databases">
        <authorList>
            <person name="Waweru B."/>
        </authorList>
    </citation>
    <scope>NUCLEOTIDE SEQUENCE [LARGE SCALE GENOMIC DNA]</scope>
</reference>
<gene>
    <name evidence="2" type="ORF">DCAF_LOCUS9903</name>
</gene>
<keyword evidence="3" id="KW-1185">Reference proteome</keyword>